<dbReference type="EMBL" id="MU251259">
    <property type="protein sequence ID" value="KAG9253097.1"/>
    <property type="molecule type" value="Genomic_DNA"/>
</dbReference>
<keyword evidence="4" id="KW-1185">Reference proteome</keyword>
<dbReference type="Proteomes" id="UP000887229">
    <property type="component" value="Unassembled WGS sequence"/>
</dbReference>
<evidence type="ECO:0000259" key="2">
    <source>
        <dbReference type="Pfam" id="PF20150"/>
    </source>
</evidence>
<dbReference type="AlphaFoldDB" id="A0A9P7ZK08"/>
<protein>
    <recommendedName>
        <fullName evidence="2">2EXR domain-containing protein</fullName>
    </recommendedName>
</protein>
<feature type="region of interest" description="Disordered" evidence="1">
    <location>
        <begin position="1"/>
        <end position="23"/>
    </location>
</feature>
<dbReference type="GeneID" id="70294646"/>
<dbReference type="OrthoDB" id="3473305at2759"/>
<evidence type="ECO:0000313" key="4">
    <source>
        <dbReference type="Proteomes" id="UP000887229"/>
    </source>
</evidence>
<reference evidence="3" key="1">
    <citation type="journal article" date="2021" name="IMA Fungus">
        <title>Genomic characterization of three marine fungi, including Emericellopsis atlantica sp. nov. with signatures of a generalist lifestyle and marine biomass degradation.</title>
        <authorList>
            <person name="Hagestad O.C."/>
            <person name="Hou L."/>
            <person name="Andersen J.H."/>
            <person name="Hansen E.H."/>
            <person name="Altermark B."/>
            <person name="Li C."/>
            <person name="Kuhnert E."/>
            <person name="Cox R.J."/>
            <person name="Crous P.W."/>
            <person name="Spatafora J.W."/>
            <person name="Lail K."/>
            <person name="Amirebrahimi M."/>
            <person name="Lipzen A."/>
            <person name="Pangilinan J."/>
            <person name="Andreopoulos W."/>
            <person name="Hayes R.D."/>
            <person name="Ng V."/>
            <person name="Grigoriev I.V."/>
            <person name="Jackson S.A."/>
            <person name="Sutton T.D.S."/>
            <person name="Dobson A.D.W."/>
            <person name="Rama T."/>
        </authorList>
    </citation>
    <scope>NUCLEOTIDE SEQUENCE</scope>
    <source>
        <strain evidence="3">TS7</strain>
    </source>
</reference>
<dbReference type="Pfam" id="PF20150">
    <property type="entry name" value="2EXR"/>
    <property type="match status" value="1"/>
</dbReference>
<name>A0A9P7ZK08_9HYPO</name>
<evidence type="ECO:0000256" key="1">
    <source>
        <dbReference type="SAM" id="MobiDB-lite"/>
    </source>
</evidence>
<sequence length="256" mass="30339">MPKKRRLPGHGKSKSKGKDKKLRPFHQFSRLPAELRTRVWDLVDAEPRVVELRYHRDYTKKRGTREQIRCLSRAPAVLHGCRESRRIIIQRNLYQRAFVRPLGYNWVNFAADMISIGPLDSSWLGIERTLIQRFRFESENDECFFHFQSWELNTMTSLKELHIICLDGVTYWIDIAEERGFPKENVFFMAKGIASHMYSRREMMERFPSRQFPEYSSSHYRQLYDKRIKGTLADVPEELWFGVSEGELPAYPLGST</sequence>
<dbReference type="PANTHER" id="PTHR35910">
    <property type="entry name" value="2EXR DOMAIN-CONTAINING PROTEIN"/>
    <property type="match status" value="1"/>
</dbReference>
<proteinExistence type="predicted"/>
<dbReference type="RefSeq" id="XP_046117021.1">
    <property type="nucleotide sequence ID" value="XM_046263743.1"/>
</dbReference>
<evidence type="ECO:0000313" key="3">
    <source>
        <dbReference type="EMBL" id="KAG9253097.1"/>
    </source>
</evidence>
<accession>A0A9P7ZK08</accession>
<feature type="domain" description="2EXR" evidence="2">
    <location>
        <begin position="25"/>
        <end position="114"/>
    </location>
</feature>
<organism evidence="3 4">
    <name type="scientific">Emericellopsis atlantica</name>
    <dbReference type="NCBI Taxonomy" id="2614577"/>
    <lineage>
        <taxon>Eukaryota</taxon>
        <taxon>Fungi</taxon>
        <taxon>Dikarya</taxon>
        <taxon>Ascomycota</taxon>
        <taxon>Pezizomycotina</taxon>
        <taxon>Sordariomycetes</taxon>
        <taxon>Hypocreomycetidae</taxon>
        <taxon>Hypocreales</taxon>
        <taxon>Bionectriaceae</taxon>
        <taxon>Emericellopsis</taxon>
    </lineage>
</organism>
<comment type="caution">
    <text evidence="3">The sequence shown here is derived from an EMBL/GenBank/DDBJ whole genome shotgun (WGS) entry which is preliminary data.</text>
</comment>
<dbReference type="PANTHER" id="PTHR35910:SF1">
    <property type="entry name" value="2EXR DOMAIN-CONTAINING PROTEIN"/>
    <property type="match status" value="1"/>
</dbReference>
<gene>
    <name evidence="3" type="ORF">F5Z01DRAFT_659143</name>
</gene>
<dbReference type="InterPro" id="IPR045518">
    <property type="entry name" value="2EXR"/>
</dbReference>